<protein>
    <submittedName>
        <fullName evidence="2">Uncharacterized protein</fullName>
    </submittedName>
</protein>
<evidence type="ECO:0000313" key="3">
    <source>
        <dbReference type="Proteomes" id="UP000237310"/>
    </source>
</evidence>
<keyword evidence="1" id="KW-0472">Membrane</keyword>
<gene>
    <name evidence="2" type="ORF">C3L50_01865</name>
</gene>
<sequence length="68" mass="8209">MDILDFIINLLNLNDSENLIKKKWNIFTDKNEYLGEKIISFFSSILLIALYLFLIAFTIYIIYYLFFK</sequence>
<reference evidence="2 3" key="1">
    <citation type="submission" date="2018-01" db="EMBL/GenBank/DDBJ databases">
        <authorList>
            <person name="Gaut B.S."/>
            <person name="Morton B.R."/>
            <person name="Clegg M.T."/>
            <person name="Duvall M.R."/>
        </authorList>
    </citation>
    <scope>NUCLEOTIDE SEQUENCE [LARGE SCALE GENOMIC DNA]</scope>
    <source>
        <strain evidence="2 3">HR-AY</strain>
    </source>
</reference>
<dbReference type="Proteomes" id="UP000237310">
    <property type="component" value="Unassembled WGS sequence"/>
</dbReference>
<accession>A0A2S5AGP8</accession>
<organism evidence="2 3">
    <name type="scientific">Flavobacterium alvei</name>
    <dbReference type="NCBI Taxonomy" id="2080416"/>
    <lineage>
        <taxon>Bacteria</taxon>
        <taxon>Pseudomonadati</taxon>
        <taxon>Bacteroidota</taxon>
        <taxon>Flavobacteriia</taxon>
        <taxon>Flavobacteriales</taxon>
        <taxon>Flavobacteriaceae</taxon>
        <taxon>Flavobacterium</taxon>
    </lineage>
</organism>
<comment type="caution">
    <text evidence="2">The sequence shown here is derived from an EMBL/GenBank/DDBJ whole genome shotgun (WGS) entry which is preliminary data.</text>
</comment>
<dbReference type="EMBL" id="PQVG01000001">
    <property type="protein sequence ID" value="POY41293.1"/>
    <property type="molecule type" value="Genomic_DNA"/>
</dbReference>
<keyword evidence="1" id="KW-1133">Transmembrane helix</keyword>
<keyword evidence="1" id="KW-0812">Transmembrane</keyword>
<proteinExistence type="predicted"/>
<dbReference type="AlphaFoldDB" id="A0A2S5AGP8"/>
<evidence type="ECO:0000313" key="2">
    <source>
        <dbReference type="EMBL" id="POY41293.1"/>
    </source>
</evidence>
<feature type="transmembrane region" description="Helical" evidence="1">
    <location>
        <begin position="38"/>
        <end position="66"/>
    </location>
</feature>
<keyword evidence="3" id="KW-1185">Reference proteome</keyword>
<evidence type="ECO:0000256" key="1">
    <source>
        <dbReference type="SAM" id="Phobius"/>
    </source>
</evidence>
<name>A0A2S5AGP8_9FLAO</name>